<gene>
    <name evidence="3" type="ORF">H9652_13545</name>
</gene>
<feature type="domain" description="Tyrosine-protein phosphatase" evidence="2">
    <location>
        <begin position="49"/>
        <end position="112"/>
    </location>
</feature>
<evidence type="ECO:0000259" key="2">
    <source>
        <dbReference type="Pfam" id="PF00102"/>
    </source>
</evidence>
<reference evidence="3 4" key="1">
    <citation type="submission" date="2020-08" db="EMBL/GenBank/DDBJ databases">
        <title>A Genomic Blueprint of the Chicken Gut Microbiome.</title>
        <authorList>
            <person name="Gilroy R."/>
            <person name="Ravi A."/>
            <person name="Getino M."/>
            <person name="Pursley I."/>
            <person name="Horton D.L."/>
            <person name="Alikhan N.-F."/>
            <person name="Baker D."/>
            <person name="Gharbi K."/>
            <person name="Hall N."/>
            <person name="Watson M."/>
            <person name="Adriaenssens E.M."/>
            <person name="Foster-Nyarko E."/>
            <person name="Jarju S."/>
            <person name="Secka A."/>
            <person name="Antonio M."/>
            <person name="Oren A."/>
            <person name="Chaudhuri R."/>
            <person name="La Ragione R.M."/>
            <person name="Hildebrand F."/>
            <person name="Pallen M.J."/>
        </authorList>
    </citation>
    <scope>NUCLEOTIDE SEQUENCE [LARGE SCALE GENOMIC DNA]</scope>
    <source>
        <strain evidence="3 4">Sa4CUA1</strain>
    </source>
</reference>
<dbReference type="InterPro" id="IPR000242">
    <property type="entry name" value="PTP_cat"/>
</dbReference>
<proteinExistence type="predicted"/>
<dbReference type="SUPFAM" id="SSF52799">
    <property type="entry name" value="(Phosphotyrosine protein) phosphatases II"/>
    <property type="match status" value="1"/>
</dbReference>
<evidence type="ECO:0000256" key="1">
    <source>
        <dbReference type="SAM" id="MobiDB-lite"/>
    </source>
</evidence>
<evidence type="ECO:0000313" key="3">
    <source>
        <dbReference type="EMBL" id="MBD7951422.1"/>
    </source>
</evidence>
<feature type="region of interest" description="Disordered" evidence="1">
    <location>
        <begin position="138"/>
        <end position="166"/>
    </location>
</feature>
<dbReference type="RefSeq" id="WP_191796711.1">
    <property type="nucleotide sequence ID" value="NZ_JACSQQ010000023.1"/>
</dbReference>
<protein>
    <submittedName>
        <fullName evidence="3">Protein phosphatase</fullName>
    </submittedName>
</protein>
<evidence type="ECO:0000313" key="4">
    <source>
        <dbReference type="Proteomes" id="UP000641803"/>
    </source>
</evidence>
<dbReference type="EMBL" id="JACSQQ010000023">
    <property type="protein sequence ID" value="MBD7951422.1"/>
    <property type="molecule type" value="Genomic_DNA"/>
</dbReference>
<comment type="caution">
    <text evidence="3">The sequence shown here is derived from an EMBL/GenBank/DDBJ whole genome shotgun (WGS) entry which is preliminary data.</text>
</comment>
<dbReference type="Pfam" id="PF00102">
    <property type="entry name" value="Y_phosphatase"/>
    <property type="match status" value="1"/>
</dbReference>
<dbReference type="Gene3D" id="3.90.190.10">
    <property type="entry name" value="Protein tyrosine phosphatase superfamily"/>
    <property type="match status" value="1"/>
</dbReference>
<sequence length="166" mass="17681">MSLWSSTTAGLVVLPDGRRVRGRGLAAGPPDDTELPEVGLYLTARPHAEAWESRWVSWPDFGLPRSTSDAVEALRDVYERSALSRAEIACDGGTGRTGTAIALLARWAGVPADDAVAWVRAGYRPRAVETAAQERLVARLDLDRDPSHSPRGHGGATGNGSSAPRK</sequence>
<feature type="compositionally biased region" description="Basic and acidic residues" evidence="1">
    <location>
        <begin position="138"/>
        <end position="148"/>
    </location>
</feature>
<keyword evidence="4" id="KW-1185">Reference proteome</keyword>
<dbReference type="InterPro" id="IPR029021">
    <property type="entry name" value="Prot-tyrosine_phosphatase-like"/>
</dbReference>
<name>A0ABR8RUF5_9CELL</name>
<organism evidence="3 4">
    <name type="scientific">Oerskovia rustica</name>
    <dbReference type="NCBI Taxonomy" id="2762237"/>
    <lineage>
        <taxon>Bacteria</taxon>
        <taxon>Bacillati</taxon>
        <taxon>Actinomycetota</taxon>
        <taxon>Actinomycetes</taxon>
        <taxon>Micrococcales</taxon>
        <taxon>Cellulomonadaceae</taxon>
        <taxon>Oerskovia</taxon>
    </lineage>
</organism>
<dbReference type="Proteomes" id="UP000641803">
    <property type="component" value="Unassembled WGS sequence"/>
</dbReference>
<accession>A0ABR8RUF5</accession>